<dbReference type="AlphaFoldDB" id="A0A975KAF3"/>
<evidence type="ECO:0000313" key="1">
    <source>
        <dbReference type="EMBL" id="QUT07784.1"/>
    </source>
</evidence>
<dbReference type="OrthoDB" id="9815600at2"/>
<name>A0A975KAF3_9SPHN</name>
<sequence>MAHIVKLRMLLFSALGPALAVLLLFLFAGYAILGPRGLLAWGDYSRQLHNAQAELAVVKADRNRLKNRVDLLDPRRTDPDMADELIRRELGLNHPDEVVVPLN</sequence>
<protein>
    <submittedName>
        <fullName evidence="1">Septum formation initiator family protein</fullName>
    </submittedName>
</protein>
<gene>
    <name evidence="1" type="ORF">KFK14_10600</name>
</gene>
<organism evidence="1 2">
    <name type="scientific">Sphingobium phenoxybenzoativorans</name>
    <dbReference type="NCBI Taxonomy" id="1592790"/>
    <lineage>
        <taxon>Bacteria</taxon>
        <taxon>Pseudomonadati</taxon>
        <taxon>Pseudomonadota</taxon>
        <taxon>Alphaproteobacteria</taxon>
        <taxon>Sphingomonadales</taxon>
        <taxon>Sphingomonadaceae</taxon>
        <taxon>Sphingobium</taxon>
    </lineage>
</organism>
<reference evidence="1" key="1">
    <citation type="submission" date="2021-04" db="EMBL/GenBank/DDBJ databases">
        <title>Isolation of p-tert-butylphenol degrading bacteria Sphingobium phenoxybenzoativorans Tas13 from active sludge.</title>
        <authorList>
            <person name="Li Y."/>
        </authorList>
    </citation>
    <scope>NUCLEOTIDE SEQUENCE</scope>
    <source>
        <strain evidence="1">Tas13</strain>
    </source>
</reference>
<proteinExistence type="predicted"/>
<keyword evidence="2" id="KW-1185">Reference proteome</keyword>
<dbReference type="InterPro" id="IPR007060">
    <property type="entry name" value="FtsL/DivIC"/>
</dbReference>
<dbReference type="RefSeq" id="WP_070151328.1">
    <property type="nucleotide sequence ID" value="NZ_CP073910.1"/>
</dbReference>
<dbReference type="KEGG" id="spph:KFK14_10600"/>
<accession>A0A975KAF3</accession>
<dbReference type="EMBL" id="CP073910">
    <property type="protein sequence ID" value="QUT07784.1"/>
    <property type="molecule type" value="Genomic_DNA"/>
</dbReference>
<dbReference type="Proteomes" id="UP000681425">
    <property type="component" value="Chromosome"/>
</dbReference>
<evidence type="ECO:0000313" key="2">
    <source>
        <dbReference type="Proteomes" id="UP000681425"/>
    </source>
</evidence>
<dbReference type="Pfam" id="PF04977">
    <property type="entry name" value="DivIC"/>
    <property type="match status" value="1"/>
</dbReference>